<organism evidence="2 3">
    <name type="scientific">Chitinophaga dinghuensis</name>
    <dbReference type="NCBI Taxonomy" id="1539050"/>
    <lineage>
        <taxon>Bacteria</taxon>
        <taxon>Pseudomonadati</taxon>
        <taxon>Bacteroidota</taxon>
        <taxon>Chitinophagia</taxon>
        <taxon>Chitinophagales</taxon>
        <taxon>Chitinophagaceae</taxon>
        <taxon>Chitinophaga</taxon>
    </lineage>
</organism>
<comment type="caution">
    <text evidence="2">The sequence shown here is derived from an EMBL/GenBank/DDBJ whole genome shotgun (WGS) entry which is preliminary data.</text>
</comment>
<feature type="signal peptide" evidence="1">
    <location>
        <begin position="1"/>
        <end position="22"/>
    </location>
</feature>
<proteinExistence type="predicted"/>
<evidence type="ECO:0008006" key="4">
    <source>
        <dbReference type="Google" id="ProtNLM"/>
    </source>
</evidence>
<sequence length="251" mass="27574">MKKQSFIYACLLAMMLFSCGKATIMPKDAAALNIMNAVVGSELLATNFKGGTPYDYYRTMYVQYADPSLPTRHYSSYNGEQPLWIYNFPDTTEKDLPLLKLNLQLPAGSIHSLYVTGTLAQPDTMFVEEHLPNHSLGDSTTSIRFINLSPGSQSVKVTIQGKSSPEAGNIAYKTMSNFITYPVNVPQADDVFEFRDAASDAVIATFTATGIHYTGPSVQPHPWLFKNKALALIGIRGGTGAQRQQVVVINY</sequence>
<dbReference type="PROSITE" id="PS51257">
    <property type="entry name" value="PROKAR_LIPOPROTEIN"/>
    <property type="match status" value="1"/>
</dbReference>
<evidence type="ECO:0000313" key="3">
    <source>
        <dbReference type="Proteomes" id="UP000249819"/>
    </source>
</evidence>
<dbReference type="Proteomes" id="UP000249819">
    <property type="component" value="Unassembled WGS sequence"/>
</dbReference>
<dbReference type="AlphaFoldDB" id="A0A327VN54"/>
<accession>A0A327VN54</accession>
<dbReference type="OrthoDB" id="751045at2"/>
<dbReference type="EMBL" id="QLMA01000008">
    <property type="protein sequence ID" value="RAJ76775.1"/>
    <property type="molecule type" value="Genomic_DNA"/>
</dbReference>
<reference evidence="2 3" key="1">
    <citation type="submission" date="2018-06" db="EMBL/GenBank/DDBJ databases">
        <title>Genomic Encyclopedia of Archaeal and Bacterial Type Strains, Phase II (KMG-II): from individual species to whole genera.</title>
        <authorList>
            <person name="Goeker M."/>
        </authorList>
    </citation>
    <scope>NUCLEOTIDE SEQUENCE [LARGE SCALE GENOMIC DNA]</scope>
    <source>
        <strain evidence="2 3">DSM 29821</strain>
    </source>
</reference>
<feature type="chain" id="PRO_5016342593" description="DUF4397 domain-containing protein" evidence="1">
    <location>
        <begin position="23"/>
        <end position="251"/>
    </location>
</feature>
<gene>
    <name evidence="2" type="ORF">CLV59_108296</name>
</gene>
<dbReference type="RefSeq" id="WP_111594475.1">
    <property type="nucleotide sequence ID" value="NZ_QLMA01000008.1"/>
</dbReference>
<evidence type="ECO:0000256" key="1">
    <source>
        <dbReference type="SAM" id="SignalP"/>
    </source>
</evidence>
<evidence type="ECO:0000313" key="2">
    <source>
        <dbReference type="EMBL" id="RAJ76775.1"/>
    </source>
</evidence>
<keyword evidence="3" id="KW-1185">Reference proteome</keyword>
<name>A0A327VN54_9BACT</name>
<keyword evidence="1" id="KW-0732">Signal</keyword>
<protein>
    <recommendedName>
        <fullName evidence="4">DUF4397 domain-containing protein</fullName>
    </recommendedName>
</protein>